<dbReference type="Gene3D" id="3.80.10.10">
    <property type="entry name" value="Ribonuclease Inhibitor"/>
    <property type="match status" value="4"/>
</dbReference>
<dbReference type="Pfam" id="PF00931">
    <property type="entry name" value="NB-ARC"/>
    <property type="match status" value="1"/>
</dbReference>
<dbReference type="EMBL" id="JASCZI010151315">
    <property type="protein sequence ID" value="MED6171952.1"/>
    <property type="molecule type" value="Genomic_DNA"/>
</dbReference>
<feature type="domain" description="Disease resistance protein At4g27190-like leucine-rich repeats" evidence="7">
    <location>
        <begin position="1565"/>
        <end position="1675"/>
    </location>
</feature>
<evidence type="ECO:0000256" key="1">
    <source>
        <dbReference type="ARBA" id="ARBA00008894"/>
    </source>
</evidence>
<feature type="domain" description="Disease resistance protein At4g27190-like leucine-rich repeats" evidence="7">
    <location>
        <begin position="1404"/>
        <end position="1527"/>
    </location>
</feature>
<dbReference type="SUPFAM" id="SSF52540">
    <property type="entry name" value="P-loop containing nucleoside triphosphate hydrolases"/>
    <property type="match status" value="1"/>
</dbReference>
<comment type="caution">
    <text evidence="8">The sequence shown here is derived from an EMBL/GenBank/DDBJ whole genome shotgun (WGS) entry which is preliminary data.</text>
</comment>
<name>A0ABU6VEN7_9FABA</name>
<feature type="domain" description="Disease resistance protein At4g27190-like leucine-rich repeats" evidence="7">
    <location>
        <begin position="829"/>
        <end position="944"/>
    </location>
</feature>
<sequence>MECVTGIVSGVLSKIAELLIEPIGANCAYLVSYDDNITSLNNALKALENKKQEILSKVLEEKNNGRDILLHAEEWLHKVEEIQADLARFKEEARRNKKCLGGWCPNLKTRYSFSKNAKKNADKLVQLKEQKPEIISTSAPPLKYGEFFSTKGIKSFESRNKIVKGVVEKLKEEGCNKISICGMGGVGKTTLVTEVIKIVEAEKLFDKIAMVTVSQTPNISKIQSDIAARLGLTLTGKNSETITAQQILAKINKSHGVLIVLDDVWMELDLVSIGIPSNGNHNTCKVIFTSRKEGECSKMGSQKTFTVNTLSKEDSWALFEEIVGGDVVNKSKIRLVAEDIAKQCGGLPIALVTVGKALRGKGEKYVWENALKDLRTSSTSFSEVEKCIELSYTLLDKRNAKDLLFLCCSFPEDTDIPIEVLLREGWGLGKLFPDEDYSLYEARNKTHSLVDDLKACYLLLDSDEKECVKMHDVVRDVITSIASKKEDHKIQCEDVVKWRQDISTSSSCSAISIRTSAVESPNVVDYPKLEILRAEPSISWWSKISIPANLFRGMSNLKVLYLFASFIPNASALFPTLKCLRTLRLEGCEFGDASIIGKELLALEILSFARSGIVELPTEIGQLCSLRLLDLTNCDKLWKICSDVLARLHRLEEFYFMTGSFRWMQNRDFVDELQTVFRQLKVVEIAIKKGESVFKDLSFQNVSRFLVQLGAYYTRSYSNSAEYMRPNILELRGVNYNSIEGSKLITQLVQRCEILKILKVKNLKNICFGSKGGVELSCLKDLWIAYCSDLECLTEEDGGEHKSTSNMNKSQFQHLETIVIERCKSLSMAFNSQAFQNLRDLSIKECDSIKHIFTPANGEVMPQLEKLQIMGCKEMSNLVGCSKDKEAAEDYKCEGKVKSIVFKKLYHLSLYDLPKLDSFCANSYEQVQCPSLMHLHIVDCPMLKAPSLQNHIPQESNSLDMVFDPQGFQSLRFLTISRCHSVTHMFTPDMNKVVPELEELKISSCKKMTSIVGESKNDREVNTIVFKKLYSLSLDDLPKCESICSNSCDTEWPSLRQLNIQRCPVLKSLPLFQIQKHLMQENADGVTSYSNTTENKSSHSNCFLECAPALSRFIHQANTNKMPDKTETIAKDQPSSITMMESMLILEKIFINGCDDMQNMHLVGKNYDPTIHSQLKTIQIRRCEKLASIVSKTNGEEMMGYFSELQSLELKNLPNLSSFCCPEGACEGNQIQLVPFIDVDVFLFSNLKSLVIRECNKIHILLSSSSSKSLGCLEQLKLQDCKNIVEIVSANKIAFPKLEKLFLEGLPKLKSFIQGRNNLDFPSLQTVEIIGCPSMGMFSQGSSNTPKLKDFKIEIEPYACNYVHKGDLNVTIKGFKAFVELQDVEMLSWNDHHNEGLTYFINSEMDLERFHKLRMVVPFNDRRKLQNMSRLCIKSCNSLVEVFQSKEEITDAKERDDESIHYELRSMTLKSLPELRHVWGPKLMRLVTFDKLTSITIEYCDSLKSLMSHSMAESLVHLENLRVEYCGMMEAIVTEEYDDDNREKEVLEREKKKIKDVYLSRLPKLLSLTLPNVLERVKNLTISYCDSLQKVFESEEVFDVNQGNVTTQYEIESMELWMLPKLTHIWGASINRKLVSFDKLTSIEIRFCNSLKSLLSYSMAENLVQLQELVVKNCDMMEVIVTTKDETIDNRGNKAISLFPIYRS</sequence>
<evidence type="ECO:0000256" key="5">
    <source>
        <dbReference type="SAM" id="Coils"/>
    </source>
</evidence>
<keyword evidence="3" id="KW-0611">Plant defense</keyword>
<dbReference type="InterPro" id="IPR057135">
    <property type="entry name" value="At4g27190-like_LRR"/>
</dbReference>
<dbReference type="SUPFAM" id="SSF52047">
    <property type="entry name" value="RNI-like"/>
    <property type="match status" value="3"/>
</dbReference>
<reference evidence="8 9" key="1">
    <citation type="journal article" date="2023" name="Plants (Basel)">
        <title>Bridging the Gap: Combining Genomics and Transcriptomics Approaches to Understand Stylosanthes scabra, an Orphan Legume from the Brazilian Caatinga.</title>
        <authorList>
            <person name="Ferreira-Neto J.R.C."/>
            <person name="da Silva M.D."/>
            <person name="Binneck E."/>
            <person name="de Melo N.F."/>
            <person name="da Silva R.H."/>
            <person name="de Melo A.L.T.M."/>
            <person name="Pandolfi V."/>
            <person name="Bustamante F.O."/>
            <person name="Brasileiro-Vidal A.C."/>
            <person name="Benko-Iseppon A.M."/>
        </authorList>
    </citation>
    <scope>NUCLEOTIDE SEQUENCE [LARGE SCALE GENOMIC DNA]</scope>
    <source>
        <tissue evidence="8">Leaves</tissue>
    </source>
</reference>
<dbReference type="InterPro" id="IPR050905">
    <property type="entry name" value="Plant_NBS-LRR"/>
</dbReference>
<dbReference type="Pfam" id="PF23247">
    <property type="entry name" value="LRR_RPS2"/>
    <property type="match status" value="5"/>
</dbReference>
<dbReference type="SUPFAM" id="SSF52058">
    <property type="entry name" value="L domain-like"/>
    <property type="match status" value="1"/>
</dbReference>
<dbReference type="Gene3D" id="1.10.8.430">
    <property type="entry name" value="Helical domain of apoptotic protease-activating factors"/>
    <property type="match status" value="1"/>
</dbReference>
<keyword evidence="2" id="KW-0547">Nucleotide-binding</keyword>
<feature type="coiled-coil region" evidence="5">
    <location>
        <begin position="30"/>
        <end position="92"/>
    </location>
</feature>
<evidence type="ECO:0000256" key="2">
    <source>
        <dbReference type="ARBA" id="ARBA00022741"/>
    </source>
</evidence>
<evidence type="ECO:0000313" key="9">
    <source>
        <dbReference type="Proteomes" id="UP001341840"/>
    </source>
</evidence>
<evidence type="ECO:0000259" key="7">
    <source>
        <dbReference type="Pfam" id="PF23247"/>
    </source>
</evidence>
<dbReference type="PRINTS" id="PR00364">
    <property type="entry name" value="DISEASERSIST"/>
</dbReference>
<dbReference type="PANTHER" id="PTHR33463:SF105">
    <property type="entry name" value="AND NB-ARC DOMAIN DISEASE RESISTANCE PROTEIN, PUTATIVE-RELATED"/>
    <property type="match status" value="1"/>
</dbReference>
<keyword evidence="9" id="KW-1185">Reference proteome</keyword>
<dbReference type="PANTHER" id="PTHR33463">
    <property type="entry name" value="NB-ARC DOMAIN-CONTAINING PROTEIN-RELATED"/>
    <property type="match status" value="1"/>
</dbReference>
<proteinExistence type="inferred from homology"/>
<gene>
    <name evidence="8" type="ORF">PIB30_045711</name>
</gene>
<dbReference type="InterPro" id="IPR032675">
    <property type="entry name" value="LRR_dom_sf"/>
</dbReference>
<dbReference type="Proteomes" id="UP001341840">
    <property type="component" value="Unassembled WGS sequence"/>
</dbReference>
<feature type="domain" description="Disease resistance protein At4g27190-like leucine-rich repeats" evidence="7">
    <location>
        <begin position="1242"/>
        <end position="1335"/>
    </location>
</feature>
<dbReference type="InterPro" id="IPR002182">
    <property type="entry name" value="NB-ARC"/>
</dbReference>
<evidence type="ECO:0000256" key="4">
    <source>
        <dbReference type="ARBA" id="ARBA00022840"/>
    </source>
</evidence>
<keyword evidence="4" id="KW-0067">ATP-binding</keyword>
<feature type="domain" description="NB-ARC" evidence="6">
    <location>
        <begin position="161"/>
        <end position="324"/>
    </location>
</feature>
<feature type="domain" description="Disease resistance protein At4g27190-like leucine-rich repeats" evidence="7">
    <location>
        <begin position="962"/>
        <end position="1080"/>
    </location>
</feature>
<dbReference type="Gene3D" id="3.40.50.300">
    <property type="entry name" value="P-loop containing nucleotide triphosphate hydrolases"/>
    <property type="match status" value="1"/>
</dbReference>
<protein>
    <submittedName>
        <fullName evidence="8">Uncharacterized protein</fullName>
    </submittedName>
</protein>
<dbReference type="InterPro" id="IPR042197">
    <property type="entry name" value="Apaf_helical"/>
</dbReference>
<evidence type="ECO:0000313" key="8">
    <source>
        <dbReference type="EMBL" id="MED6171952.1"/>
    </source>
</evidence>
<evidence type="ECO:0000259" key="6">
    <source>
        <dbReference type="Pfam" id="PF00931"/>
    </source>
</evidence>
<organism evidence="8 9">
    <name type="scientific">Stylosanthes scabra</name>
    <dbReference type="NCBI Taxonomy" id="79078"/>
    <lineage>
        <taxon>Eukaryota</taxon>
        <taxon>Viridiplantae</taxon>
        <taxon>Streptophyta</taxon>
        <taxon>Embryophyta</taxon>
        <taxon>Tracheophyta</taxon>
        <taxon>Spermatophyta</taxon>
        <taxon>Magnoliopsida</taxon>
        <taxon>eudicotyledons</taxon>
        <taxon>Gunneridae</taxon>
        <taxon>Pentapetalae</taxon>
        <taxon>rosids</taxon>
        <taxon>fabids</taxon>
        <taxon>Fabales</taxon>
        <taxon>Fabaceae</taxon>
        <taxon>Papilionoideae</taxon>
        <taxon>50 kb inversion clade</taxon>
        <taxon>dalbergioids sensu lato</taxon>
        <taxon>Dalbergieae</taxon>
        <taxon>Pterocarpus clade</taxon>
        <taxon>Stylosanthes</taxon>
    </lineage>
</organism>
<dbReference type="InterPro" id="IPR027417">
    <property type="entry name" value="P-loop_NTPase"/>
</dbReference>
<keyword evidence="5" id="KW-0175">Coiled coil</keyword>
<evidence type="ECO:0000256" key="3">
    <source>
        <dbReference type="ARBA" id="ARBA00022821"/>
    </source>
</evidence>
<comment type="similarity">
    <text evidence="1">Belongs to the disease resistance NB-LRR family.</text>
</comment>
<accession>A0ABU6VEN7</accession>